<dbReference type="GO" id="GO:0005829">
    <property type="term" value="C:cytosol"/>
    <property type="evidence" value="ECO:0007669"/>
    <property type="project" value="TreeGrafter"/>
</dbReference>
<dbReference type="AlphaFoldDB" id="A0A1E2V5X2"/>
<dbReference type="InterPro" id="IPR036442">
    <property type="entry name" value="ProQ/FinO_sf"/>
</dbReference>
<dbReference type="InterPro" id="IPR016103">
    <property type="entry name" value="ProQ/FinO"/>
</dbReference>
<dbReference type="GO" id="GO:0034057">
    <property type="term" value="F:RNA strand-exchange activity"/>
    <property type="evidence" value="ECO:0007669"/>
    <property type="project" value="InterPro"/>
</dbReference>
<evidence type="ECO:0000256" key="4">
    <source>
        <dbReference type="SAM" id="Coils"/>
    </source>
</evidence>
<evidence type="ECO:0000256" key="5">
    <source>
        <dbReference type="SAM" id="MobiDB-lite"/>
    </source>
</evidence>
<dbReference type="PANTHER" id="PTHR38106:SF1">
    <property type="entry name" value="RNA CHAPERONE PROQ"/>
    <property type="match status" value="1"/>
</dbReference>
<organism evidence="7 8">
    <name type="scientific">Terasakiispira papahanaumokuakeensis</name>
    <dbReference type="NCBI Taxonomy" id="197479"/>
    <lineage>
        <taxon>Bacteria</taxon>
        <taxon>Pseudomonadati</taxon>
        <taxon>Pseudomonadota</taxon>
        <taxon>Gammaproteobacteria</taxon>
        <taxon>Oceanospirillales</taxon>
        <taxon>Terasakiispira</taxon>
    </lineage>
</organism>
<dbReference type="InterPro" id="IPR023529">
    <property type="entry name" value="ProQ"/>
</dbReference>
<keyword evidence="3" id="KW-0143">Chaperone</keyword>
<comment type="caution">
    <text evidence="7">The sequence shown here is derived from an EMBL/GenBank/DDBJ whole genome shotgun (WGS) entry which is preliminary data.</text>
</comment>
<evidence type="ECO:0000313" key="7">
    <source>
        <dbReference type="EMBL" id="ODC02408.1"/>
    </source>
</evidence>
<feature type="region of interest" description="Disordered" evidence="5">
    <location>
        <begin position="125"/>
        <end position="155"/>
    </location>
</feature>
<dbReference type="GO" id="GO:0010608">
    <property type="term" value="P:post-transcriptional regulation of gene expression"/>
    <property type="evidence" value="ECO:0007669"/>
    <property type="project" value="InterPro"/>
</dbReference>
<evidence type="ECO:0000256" key="2">
    <source>
        <dbReference type="ARBA" id="ARBA00022884"/>
    </source>
</evidence>
<dbReference type="SUPFAM" id="SSF48657">
    <property type="entry name" value="FinO-like"/>
    <property type="match status" value="1"/>
</dbReference>
<dbReference type="STRING" id="197479.BFW38_01485"/>
<name>A0A1E2V5X2_9GAMM</name>
<keyword evidence="4" id="KW-0175">Coiled coil</keyword>
<feature type="coiled-coil region" evidence="4">
    <location>
        <begin position="277"/>
        <end position="309"/>
    </location>
</feature>
<dbReference type="RefSeq" id="WP_068996793.1">
    <property type="nucleotide sequence ID" value="NZ_MDTQ01000001.1"/>
</dbReference>
<keyword evidence="8" id="KW-1185">Reference proteome</keyword>
<dbReference type="PANTHER" id="PTHR38106">
    <property type="entry name" value="RNA CHAPERONE PROQ"/>
    <property type="match status" value="1"/>
</dbReference>
<keyword evidence="1" id="KW-0963">Cytoplasm</keyword>
<dbReference type="OrthoDB" id="8421419at2"/>
<protein>
    <recommendedName>
        <fullName evidence="6">ProQ/FinO domain-containing protein</fullName>
    </recommendedName>
</protein>
<dbReference type="SMART" id="SM00945">
    <property type="entry name" value="ProQ"/>
    <property type="match status" value="1"/>
</dbReference>
<evidence type="ECO:0000256" key="1">
    <source>
        <dbReference type="ARBA" id="ARBA00022490"/>
    </source>
</evidence>
<evidence type="ECO:0000259" key="6">
    <source>
        <dbReference type="SMART" id="SM00945"/>
    </source>
</evidence>
<feature type="domain" description="ProQ/FinO" evidence="6">
    <location>
        <begin position="192"/>
        <end position="300"/>
    </location>
</feature>
<reference evidence="7 8" key="1">
    <citation type="submission" date="2016-08" db="EMBL/GenBank/DDBJ databases">
        <authorList>
            <person name="Seilhamer J.J."/>
        </authorList>
    </citation>
    <scope>NUCLEOTIDE SEQUENCE [LARGE SCALE GENOMIC DNA]</scope>
    <source>
        <strain evidence="7 8">PH27A</strain>
    </source>
</reference>
<dbReference type="EMBL" id="MDTQ01000001">
    <property type="protein sequence ID" value="ODC02408.1"/>
    <property type="molecule type" value="Genomic_DNA"/>
</dbReference>
<dbReference type="Proteomes" id="UP000094291">
    <property type="component" value="Unassembled WGS sequence"/>
</dbReference>
<keyword evidence="2" id="KW-0694">RNA-binding</keyword>
<dbReference type="Pfam" id="PF04352">
    <property type="entry name" value="ProQ"/>
    <property type="match status" value="1"/>
</dbReference>
<evidence type="ECO:0000313" key="8">
    <source>
        <dbReference type="Proteomes" id="UP000094291"/>
    </source>
</evidence>
<dbReference type="Gene3D" id="1.10.1710.10">
    <property type="entry name" value="ProQ/FinO domain"/>
    <property type="match status" value="1"/>
</dbReference>
<gene>
    <name evidence="7" type="ORF">BFW38_01485</name>
</gene>
<feature type="region of interest" description="Disordered" evidence="5">
    <location>
        <begin position="170"/>
        <end position="196"/>
    </location>
</feature>
<dbReference type="GO" id="GO:0033592">
    <property type="term" value="F:RNA strand annealing activity"/>
    <property type="evidence" value="ECO:0007669"/>
    <property type="project" value="InterPro"/>
</dbReference>
<sequence length="314" mass="34865">MSQSNTALGLDQAFEQLAQHIDQTMGVLVATQADNQQLREQLAEQSVSLQATQAQAWEMKAQAQGLVTQLTDCHKRLARVLAQPEDQTLDALLQQLEARFDGFSGSEPEAAAVAVSAEPLVSAESVASAEDVGPNLNEKVLTDDQPGQEEGPPDKAIDQALSEQKIAVGQGVGDQGMDDQEDTTSSQGESDNKLHPKEVLRSWCQRYPNTFMLEQPQPLQIGLHETLAEIDQLDIKLVRRALAHYVKTPRYLRCLRTGAVRLDLQGHNAGFVTAEEAQHAQDELKALDKKRKDREKERQERQLQDKLTQLVNRY</sequence>
<accession>A0A1E2V5X2</accession>
<proteinExistence type="predicted"/>
<evidence type="ECO:0000256" key="3">
    <source>
        <dbReference type="ARBA" id="ARBA00023186"/>
    </source>
</evidence>